<dbReference type="InterPro" id="IPR024969">
    <property type="entry name" value="EIF3F/CSN6-like_C"/>
</dbReference>
<keyword evidence="2" id="KW-0812">Transmembrane</keyword>
<feature type="non-terminal residue" evidence="4">
    <location>
        <position position="1"/>
    </location>
</feature>
<evidence type="ECO:0000259" key="3">
    <source>
        <dbReference type="Pfam" id="PF13012"/>
    </source>
</evidence>
<keyword evidence="2" id="KW-0472">Membrane</keyword>
<evidence type="ECO:0000313" key="5">
    <source>
        <dbReference type="Proteomes" id="UP001165060"/>
    </source>
</evidence>
<accession>A0ABQ6M558</accession>
<keyword evidence="5" id="KW-1185">Reference proteome</keyword>
<sequence>NNKILYNIQTIFSLLPNLNVPELVSSMLVKTNDMHLVIYVSSLIRSVIALHDLVVNRIRANEEGGEEKKEEKKEKEGEKVEAANTPSQASCESLGVRDWPQSSFSSSLSDPCKPGALRYVLSGEGAVGDEETEESFGVGTLVEVEDGSVLRWTAGKGEEVVLLTPEYRGLPVPAIAAGFLLLIAGTVALSRLV</sequence>
<gene>
    <name evidence="4" type="ORF">TeGR_g11782</name>
</gene>
<evidence type="ECO:0000256" key="1">
    <source>
        <dbReference type="SAM" id="MobiDB-lite"/>
    </source>
</evidence>
<feature type="compositionally biased region" description="Basic and acidic residues" evidence="1">
    <location>
        <begin position="62"/>
        <end position="81"/>
    </location>
</feature>
<comment type="caution">
    <text evidence="4">The sequence shown here is derived from an EMBL/GenBank/DDBJ whole genome shotgun (WGS) entry which is preliminary data.</text>
</comment>
<feature type="domain" description="EIF3F/CSN6-like C-terminal" evidence="3">
    <location>
        <begin position="1"/>
        <end position="54"/>
    </location>
</feature>
<keyword evidence="2" id="KW-1133">Transmembrane helix</keyword>
<organism evidence="4 5">
    <name type="scientific">Tetraparma gracilis</name>
    <dbReference type="NCBI Taxonomy" id="2962635"/>
    <lineage>
        <taxon>Eukaryota</taxon>
        <taxon>Sar</taxon>
        <taxon>Stramenopiles</taxon>
        <taxon>Ochrophyta</taxon>
        <taxon>Bolidophyceae</taxon>
        <taxon>Parmales</taxon>
        <taxon>Triparmaceae</taxon>
        <taxon>Tetraparma</taxon>
    </lineage>
</organism>
<reference evidence="4 5" key="1">
    <citation type="journal article" date="2023" name="Commun. Biol.">
        <title>Genome analysis of Parmales, the sister group of diatoms, reveals the evolutionary specialization of diatoms from phago-mixotrophs to photoautotrophs.</title>
        <authorList>
            <person name="Ban H."/>
            <person name="Sato S."/>
            <person name="Yoshikawa S."/>
            <person name="Yamada K."/>
            <person name="Nakamura Y."/>
            <person name="Ichinomiya M."/>
            <person name="Sato N."/>
            <person name="Blanc-Mathieu R."/>
            <person name="Endo H."/>
            <person name="Kuwata A."/>
            <person name="Ogata H."/>
        </authorList>
    </citation>
    <scope>NUCLEOTIDE SEQUENCE [LARGE SCALE GENOMIC DNA]</scope>
</reference>
<dbReference type="Pfam" id="PF13012">
    <property type="entry name" value="MitMem_reg"/>
    <property type="match status" value="1"/>
</dbReference>
<dbReference type="Proteomes" id="UP001165060">
    <property type="component" value="Unassembled WGS sequence"/>
</dbReference>
<dbReference type="EMBL" id="BRYB01002448">
    <property type="protein sequence ID" value="GMI19624.1"/>
    <property type="molecule type" value="Genomic_DNA"/>
</dbReference>
<protein>
    <recommendedName>
        <fullName evidence="3">EIF3F/CSN6-like C-terminal domain-containing protein</fullName>
    </recommendedName>
</protein>
<proteinExistence type="predicted"/>
<feature type="transmembrane region" description="Helical" evidence="2">
    <location>
        <begin position="170"/>
        <end position="189"/>
    </location>
</feature>
<feature type="region of interest" description="Disordered" evidence="1">
    <location>
        <begin position="62"/>
        <end position="93"/>
    </location>
</feature>
<evidence type="ECO:0000313" key="4">
    <source>
        <dbReference type="EMBL" id="GMI19624.1"/>
    </source>
</evidence>
<name>A0ABQ6M558_9STRA</name>
<evidence type="ECO:0000256" key="2">
    <source>
        <dbReference type="SAM" id="Phobius"/>
    </source>
</evidence>